<evidence type="ECO:0000256" key="1">
    <source>
        <dbReference type="SAM" id="SignalP"/>
    </source>
</evidence>
<evidence type="ECO:0000313" key="2">
    <source>
        <dbReference type="EMBL" id="MDR7332194.1"/>
    </source>
</evidence>
<keyword evidence="1" id="KW-0732">Signal</keyword>
<protein>
    <recommendedName>
        <fullName evidence="4">Ankyrin repeat domain-containing protein</fullName>
    </recommendedName>
</protein>
<reference evidence="2 3" key="1">
    <citation type="submission" date="2023-07" db="EMBL/GenBank/DDBJ databases">
        <title>Sorghum-associated microbial communities from plants grown in Nebraska, USA.</title>
        <authorList>
            <person name="Schachtman D."/>
        </authorList>
    </citation>
    <scope>NUCLEOTIDE SEQUENCE [LARGE SCALE GENOMIC DNA]</scope>
    <source>
        <strain evidence="2 3">BE316</strain>
    </source>
</reference>
<name>A0ABU2A4S1_9BURK</name>
<sequence>MKLIALLALASALQTTQAEPDRTPRQLIDRLGVEVRQVLEKPDAGRTPEDVERAVADRIAALVAGTPGHVSLTEADDRGRTPLMQAAGDGYALVVEALLTDLSVKQAINASDAAGETAWMKASFAPALTLVACQPGTLTRERYALLHPYLHRMNHLLKTKGVAIGATIRLLEAAGAEAAVESGKRAWLARCPNTSSELRQALAEGPLMRTLVNYAIARQAEFNKAASADVNSIPAKPPKAMKFIHEGTARRRVTNQKGSARADAVHCAMPVPRIPSVNWSGEMTINLIAATRAGVVEAADFEGSVSTGEAFAAHAFRAAILQALRDYRCEGEHVFAQTFMFKAE</sequence>
<evidence type="ECO:0000313" key="3">
    <source>
        <dbReference type="Proteomes" id="UP001180825"/>
    </source>
</evidence>
<proteinExistence type="predicted"/>
<accession>A0ABU2A4S1</accession>
<feature type="chain" id="PRO_5045607026" description="Ankyrin repeat domain-containing protein" evidence="1">
    <location>
        <begin position="19"/>
        <end position="344"/>
    </location>
</feature>
<comment type="caution">
    <text evidence="2">The sequence shown here is derived from an EMBL/GenBank/DDBJ whole genome shotgun (WGS) entry which is preliminary data.</text>
</comment>
<dbReference type="SUPFAM" id="SSF48403">
    <property type="entry name" value="Ankyrin repeat"/>
    <property type="match status" value="1"/>
</dbReference>
<feature type="signal peptide" evidence="1">
    <location>
        <begin position="1"/>
        <end position="18"/>
    </location>
</feature>
<dbReference type="EMBL" id="JAVDXV010000002">
    <property type="protein sequence ID" value="MDR7332194.1"/>
    <property type="molecule type" value="Genomic_DNA"/>
</dbReference>
<dbReference type="RefSeq" id="WP_310326379.1">
    <property type="nucleotide sequence ID" value="NZ_JAVDXV010000002.1"/>
</dbReference>
<evidence type="ECO:0008006" key="4">
    <source>
        <dbReference type="Google" id="ProtNLM"/>
    </source>
</evidence>
<keyword evidence="3" id="KW-1185">Reference proteome</keyword>
<dbReference type="Proteomes" id="UP001180825">
    <property type="component" value="Unassembled WGS sequence"/>
</dbReference>
<organism evidence="2 3">
    <name type="scientific">Roseateles asaccharophilus</name>
    <dbReference type="NCBI Taxonomy" id="582607"/>
    <lineage>
        <taxon>Bacteria</taxon>
        <taxon>Pseudomonadati</taxon>
        <taxon>Pseudomonadota</taxon>
        <taxon>Betaproteobacteria</taxon>
        <taxon>Burkholderiales</taxon>
        <taxon>Sphaerotilaceae</taxon>
        <taxon>Roseateles</taxon>
    </lineage>
</organism>
<gene>
    <name evidence="2" type="ORF">J2X21_001320</name>
</gene>
<dbReference type="Gene3D" id="1.25.40.20">
    <property type="entry name" value="Ankyrin repeat-containing domain"/>
    <property type="match status" value="1"/>
</dbReference>
<dbReference type="InterPro" id="IPR036770">
    <property type="entry name" value="Ankyrin_rpt-contain_sf"/>
</dbReference>